<evidence type="ECO:0000256" key="2">
    <source>
        <dbReference type="PIRSR" id="PIRSR004789-51"/>
    </source>
</evidence>
<dbReference type="Proteomes" id="UP000177235">
    <property type="component" value="Unassembled WGS sequence"/>
</dbReference>
<dbReference type="SUPFAM" id="SSF56300">
    <property type="entry name" value="Metallo-dependent phosphatases"/>
    <property type="match status" value="1"/>
</dbReference>
<sequence length="274" mass="30067">MKILFFGDIMGKPGRQAVAKILPMLKREYAPDFVIANVENLAHGKGVTLATMRNLAEAGVDFFTSGNHIYDKPEYKEVFAEFGDRLVRPANFAPEFIGDGYKIVEIKGEPVLIANLLGEVFMEKQVDQVPLTSPFYKINEILGKVGSAAKIKILDFHADATSEKRAMGFWVDGRMSAVVGTHTHVPTADAQILPQGTGYVTDLGMTGAAHSVIGVATASALERFREHDLERKKVALELPEEVKGFEVSYVLMEIDELSGKCQNIISKAIPNLEI</sequence>
<evidence type="ECO:0000313" key="3">
    <source>
        <dbReference type="EMBL" id="OGE99936.1"/>
    </source>
</evidence>
<dbReference type="InterPro" id="IPR005235">
    <property type="entry name" value="YmdB-like"/>
</dbReference>
<accession>A0A1F5QCR6</accession>
<dbReference type="GO" id="GO:0004113">
    <property type="term" value="F:2',3'-cyclic-nucleotide 3'-phosphodiesterase activity"/>
    <property type="evidence" value="ECO:0007669"/>
    <property type="project" value="TreeGrafter"/>
</dbReference>
<dbReference type="PANTHER" id="PTHR36303:SF1">
    <property type="entry name" value="2',3'-CYCLIC-NUCLEOTIDE 2'-PHOSPHODIESTERASE"/>
    <property type="match status" value="1"/>
</dbReference>
<comment type="caution">
    <text evidence="3">The sequence shown here is derived from an EMBL/GenBank/DDBJ whole genome shotgun (WGS) entry which is preliminary data.</text>
</comment>
<dbReference type="EMBL" id="MFFF01000007">
    <property type="protein sequence ID" value="OGE99936.1"/>
    <property type="molecule type" value="Genomic_DNA"/>
</dbReference>
<dbReference type="GO" id="GO:0046872">
    <property type="term" value="F:metal ion binding"/>
    <property type="evidence" value="ECO:0007669"/>
    <property type="project" value="UniProtKB-KW"/>
</dbReference>
<feature type="binding site" evidence="2">
    <location>
        <position position="157"/>
    </location>
    <ligand>
        <name>Fe cation</name>
        <dbReference type="ChEBI" id="CHEBI:24875"/>
        <label>2</label>
    </ligand>
</feature>
<feature type="binding site" evidence="2">
    <location>
        <position position="39"/>
    </location>
    <ligand>
        <name>Fe cation</name>
        <dbReference type="ChEBI" id="CHEBI:24875"/>
        <label>1</label>
    </ligand>
</feature>
<proteinExistence type="predicted"/>
<feature type="binding site" evidence="2">
    <location>
        <position position="8"/>
    </location>
    <ligand>
        <name>Fe cation</name>
        <dbReference type="ChEBI" id="CHEBI:24875"/>
        <label>1</label>
    </ligand>
</feature>
<feature type="binding site" evidence="2">
    <location>
        <position position="182"/>
    </location>
    <ligand>
        <name>Fe cation</name>
        <dbReference type="ChEBI" id="CHEBI:24875"/>
        <label>2</label>
    </ligand>
</feature>
<dbReference type="Pfam" id="PF13277">
    <property type="entry name" value="YmdB"/>
    <property type="match status" value="1"/>
</dbReference>
<dbReference type="AlphaFoldDB" id="A0A1F5QCR6"/>
<evidence type="ECO:0008006" key="5">
    <source>
        <dbReference type="Google" id="ProtNLM"/>
    </source>
</evidence>
<evidence type="ECO:0000313" key="4">
    <source>
        <dbReference type="Proteomes" id="UP000177235"/>
    </source>
</evidence>
<dbReference type="PIRSF" id="PIRSF004789">
    <property type="entry name" value="DR1281"/>
    <property type="match status" value="1"/>
</dbReference>
<gene>
    <name evidence="3" type="ORF">A3J05_03390</name>
</gene>
<feature type="binding site" evidence="2">
    <location>
        <position position="40"/>
    </location>
    <ligand>
        <name>Fe cation</name>
        <dbReference type="ChEBI" id="CHEBI:24875"/>
        <label>1</label>
    </ligand>
</feature>
<feature type="binding site" evidence="2">
    <location>
        <position position="67"/>
    </location>
    <ligand>
        <name>Fe cation</name>
        <dbReference type="ChEBI" id="CHEBI:24875"/>
        <label>2</label>
    </ligand>
</feature>
<protein>
    <recommendedName>
        <fullName evidence="5">Metallophosphoesterase</fullName>
    </recommendedName>
</protein>
<dbReference type="PANTHER" id="PTHR36303">
    <property type="entry name" value="2',3'-CYCLIC-NUCLEOTIDE 2'-PHOSPHODIESTERASE"/>
    <property type="match status" value="1"/>
</dbReference>
<feature type="active site" description="Proton donor" evidence="1">
    <location>
        <position position="68"/>
    </location>
</feature>
<evidence type="ECO:0000256" key="1">
    <source>
        <dbReference type="PIRSR" id="PIRSR004789-50"/>
    </source>
</evidence>
<dbReference type="Gene3D" id="3.60.21.10">
    <property type="match status" value="1"/>
</dbReference>
<name>A0A1F5QCR6_9BACT</name>
<organism evidence="3 4">
    <name type="scientific">Candidatus Doudnabacteria bacterium RIFCSPLOWO2_02_FULL_48_13</name>
    <dbReference type="NCBI Taxonomy" id="1817845"/>
    <lineage>
        <taxon>Bacteria</taxon>
        <taxon>Candidatus Doudnaibacteriota</taxon>
    </lineage>
</organism>
<dbReference type="InterPro" id="IPR029052">
    <property type="entry name" value="Metallo-depent_PP-like"/>
</dbReference>
<feature type="binding site" evidence="2">
    <location>
        <position position="39"/>
    </location>
    <ligand>
        <name>Fe cation</name>
        <dbReference type="ChEBI" id="CHEBI:24875"/>
        <label>2</label>
    </ligand>
</feature>
<reference evidence="3 4" key="1">
    <citation type="journal article" date="2016" name="Nat. Commun.">
        <title>Thousands of microbial genomes shed light on interconnected biogeochemical processes in an aquifer system.</title>
        <authorList>
            <person name="Anantharaman K."/>
            <person name="Brown C.T."/>
            <person name="Hug L.A."/>
            <person name="Sharon I."/>
            <person name="Castelle C.J."/>
            <person name="Probst A.J."/>
            <person name="Thomas B.C."/>
            <person name="Singh A."/>
            <person name="Wilkins M.J."/>
            <person name="Karaoz U."/>
            <person name="Brodie E.L."/>
            <person name="Williams K.H."/>
            <person name="Hubbard S.S."/>
            <person name="Banfield J.F."/>
        </authorList>
    </citation>
    <scope>NUCLEOTIDE SEQUENCE [LARGE SCALE GENOMIC DNA]</scope>
</reference>
<keyword evidence="2" id="KW-0479">Metal-binding</keyword>
<feature type="binding site" evidence="2">
    <location>
        <position position="184"/>
    </location>
    <ligand>
        <name>Fe cation</name>
        <dbReference type="ChEBI" id="CHEBI:24875"/>
        <label>1</label>
    </ligand>
</feature>